<sequence>MTTSHVYIVVLDMCVAHPQQTLVLENCIMISLKTSNRFRFK</sequence>
<evidence type="ECO:0000313" key="1">
    <source>
        <dbReference type="EMBL" id="JAH87791.1"/>
    </source>
</evidence>
<name>A0A0E9WBX6_ANGAN</name>
<dbReference type="AlphaFoldDB" id="A0A0E9WBX6"/>
<reference evidence="1" key="2">
    <citation type="journal article" date="2015" name="Fish Shellfish Immunol.">
        <title>Early steps in the European eel (Anguilla anguilla)-Vibrio vulnificus interaction in the gills: Role of the RtxA13 toxin.</title>
        <authorList>
            <person name="Callol A."/>
            <person name="Pajuelo D."/>
            <person name="Ebbesson L."/>
            <person name="Teles M."/>
            <person name="MacKenzie S."/>
            <person name="Amaro C."/>
        </authorList>
    </citation>
    <scope>NUCLEOTIDE SEQUENCE</scope>
</reference>
<dbReference type="EMBL" id="GBXM01020786">
    <property type="protein sequence ID" value="JAH87791.1"/>
    <property type="molecule type" value="Transcribed_RNA"/>
</dbReference>
<reference evidence="1" key="1">
    <citation type="submission" date="2014-11" db="EMBL/GenBank/DDBJ databases">
        <authorList>
            <person name="Amaro Gonzalez C."/>
        </authorList>
    </citation>
    <scope>NUCLEOTIDE SEQUENCE</scope>
</reference>
<accession>A0A0E9WBX6</accession>
<organism evidence="1">
    <name type="scientific">Anguilla anguilla</name>
    <name type="common">European freshwater eel</name>
    <name type="synonym">Muraena anguilla</name>
    <dbReference type="NCBI Taxonomy" id="7936"/>
    <lineage>
        <taxon>Eukaryota</taxon>
        <taxon>Metazoa</taxon>
        <taxon>Chordata</taxon>
        <taxon>Craniata</taxon>
        <taxon>Vertebrata</taxon>
        <taxon>Euteleostomi</taxon>
        <taxon>Actinopterygii</taxon>
        <taxon>Neopterygii</taxon>
        <taxon>Teleostei</taxon>
        <taxon>Anguilliformes</taxon>
        <taxon>Anguillidae</taxon>
        <taxon>Anguilla</taxon>
    </lineage>
</organism>
<proteinExistence type="predicted"/>
<protein>
    <submittedName>
        <fullName evidence="1">Uncharacterized protein</fullName>
    </submittedName>
</protein>